<accession>A0A210PNM9</accession>
<dbReference type="OrthoDB" id="10478377at2759"/>
<protein>
    <submittedName>
        <fullName evidence="1">Uncharacterized protein</fullName>
    </submittedName>
</protein>
<comment type="caution">
    <text evidence="1">The sequence shown here is derived from an EMBL/GenBank/DDBJ whole genome shotgun (WGS) entry which is preliminary data.</text>
</comment>
<sequence>MDAMSKDFDHLIDKSLSDGASGEVLKVLKKKWVEATTRRGKTKKKTTSSSAWDRPIEHAARNLSLARSQVVVKYANPEKKGNAVSRRDISDLLLDIVKAVFDFVSEEQREQIRKIADLLHVDEQEKGNILNLQRTLGYAIEKALYQKFFDEVWPEKICKPYSTKLPSQIISMRDKDRKHDQMRNFVDACIKLVWLMLLETPPLVFCWEISKSHYRYPAGERGEFHINDRVIVPAITIIKHENGKREMKNVIKGLLLQDPS</sequence>
<evidence type="ECO:0000313" key="1">
    <source>
        <dbReference type="EMBL" id="OWF38046.1"/>
    </source>
</evidence>
<keyword evidence="2" id="KW-1185">Reference proteome</keyword>
<proteinExistence type="predicted"/>
<dbReference type="EMBL" id="NEDP02005574">
    <property type="protein sequence ID" value="OWF38046.1"/>
    <property type="molecule type" value="Genomic_DNA"/>
</dbReference>
<organism evidence="1 2">
    <name type="scientific">Mizuhopecten yessoensis</name>
    <name type="common">Japanese scallop</name>
    <name type="synonym">Patinopecten yessoensis</name>
    <dbReference type="NCBI Taxonomy" id="6573"/>
    <lineage>
        <taxon>Eukaryota</taxon>
        <taxon>Metazoa</taxon>
        <taxon>Spiralia</taxon>
        <taxon>Lophotrochozoa</taxon>
        <taxon>Mollusca</taxon>
        <taxon>Bivalvia</taxon>
        <taxon>Autobranchia</taxon>
        <taxon>Pteriomorphia</taxon>
        <taxon>Pectinida</taxon>
        <taxon>Pectinoidea</taxon>
        <taxon>Pectinidae</taxon>
        <taxon>Mizuhopecten</taxon>
    </lineage>
</organism>
<reference evidence="1 2" key="1">
    <citation type="journal article" date="2017" name="Nat. Ecol. Evol.">
        <title>Scallop genome provides insights into evolution of bilaterian karyotype and development.</title>
        <authorList>
            <person name="Wang S."/>
            <person name="Zhang J."/>
            <person name="Jiao W."/>
            <person name="Li J."/>
            <person name="Xun X."/>
            <person name="Sun Y."/>
            <person name="Guo X."/>
            <person name="Huan P."/>
            <person name="Dong B."/>
            <person name="Zhang L."/>
            <person name="Hu X."/>
            <person name="Sun X."/>
            <person name="Wang J."/>
            <person name="Zhao C."/>
            <person name="Wang Y."/>
            <person name="Wang D."/>
            <person name="Huang X."/>
            <person name="Wang R."/>
            <person name="Lv J."/>
            <person name="Li Y."/>
            <person name="Zhang Z."/>
            <person name="Liu B."/>
            <person name="Lu W."/>
            <person name="Hui Y."/>
            <person name="Liang J."/>
            <person name="Zhou Z."/>
            <person name="Hou R."/>
            <person name="Li X."/>
            <person name="Liu Y."/>
            <person name="Li H."/>
            <person name="Ning X."/>
            <person name="Lin Y."/>
            <person name="Zhao L."/>
            <person name="Xing Q."/>
            <person name="Dou J."/>
            <person name="Li Y."/>
            <person name="Mao J."/>
            <person name="Guo H."/>
            <person name="Dou H."/>
            <person name="Li T."/>
            <person name="Mu C."/>
            <person name="Jiang W."/>
            <person name="Fu Q."/>
            <person name="Fu X."/>
            <person name="Miao Y."/>
            <person name="Liu J."/>
            <person name="Yu Q."/>
            <person name="Li R."/>
            <person name="Liao H."/>
            <person name="Li X."/>
            <person name="Kong Y."/>
            <person name="Jiang Z."/>
            <person name="Chourrout D."/>
            <person name="Li R."/>
            <person name="Bao Z."/>
        </authorList>
    </citation>
    <scope>NUCLEOTIDE SEQUENCE [LARGE SCALE GENOMIC DNA]</scope>
    <source>
        <strain evidence="1 2">PY_sf001</strain>
    </source>
</reference>
<dbReference type="AlphaFoldDB" id="A0A210PNM9"/>
<dbReference type="Proteomes" id="UP000242188">
    <property type="component" value="Unassembled WGS sequence"/>
</dbReference>
<name>A0A210PNM9_MIZYE</name>
<evidence type="ECO:0000313" key="2">
    <source>
        <dbReference type="Proteomes" id="UP000242188"/>
    </source>
</evidence>
<gene>
    <name evidence="1" type="ORF">KP79_PYT12800</name>
</gene>